<feature type="region of interest" description="Disordered" evidence="9">
    <location>
        <begin position="26"/>
        <end position="47"/>
    </location>
</feature>
<evidence type="ECO:0000256" key="8">
    <source>
        <dbReference type="ARBA" id="ARBA00048092"/>
    </source>
</evidence>
<accession>A0A6J6PL99</accession>
<sequence length="506" mass="54496">MKHGPLSRRTFLAAVGATAVAGCASNKTTSPIPVTSPEPGAIPADTTSASEGFNSLWIPPLLEGTTFDLTLAPSTATLLGGKDASTISYNGAPMWGPTLLMKKGDTVTVNVTNGLDEETTAHWHGVHLPAEMDGGPHQVIAAGATWSPTWTVKNNAATYWYHPHAHELTWPQLSKGAGGFIIVQDDDEAALALPRTYGVDDIPLVLTSRTFDGDAQIIAKTIYGDYLLANGTLNAEAHMPAQIVRFRMLNAEVERAYTIGFADDRTFWVIGTDGGLLNESAEVTRLTMVPGERYEIVVDLGSDAVGAVVTMQSFNGGYSLGYPGAEPNESGDFGSLLNNKTFDVLRLLVIDATADGVKSLPTSLANNALWSAADATNERTLSITASGPGAPFTFDVNDQLFSMDRIDQTVVLDTVEAWTITNNFIFGHSFHIHDVQFAIVERSSGPVPAHEQGWKDTFYIPVNEKVTFVAKFDDYASSEHPFMYHCHMANHEDEGLMGQFLVVDKA</sequence>
<evidence type="ECO:0000256" key="6">
    <source>
        <dbReference type="ARBA" id="ARBA00042896"/>
    </source>
</evidence>
<evidence type="ECO:0000256" key="7">
    <source>
        <dbReference type="ARBA" id="ARBA00043090"/>
    </source>
</evidence>
<dbReference type="CDD" id="cd13890">
    <property type="entry name" value="CuRO_3_CueO_FtsP"/>
    <property type="match status" value="1"/>
</dbReference>
<gene>
    <name evidence="12" type="ORF">UFOPK2366_01067</name>
</gene>
<feature type="domain" description="Plastocyanin-like" evidence="10">
    <location>
        <begin position="380"/>
        <end position="504"/>
    </location>
</feature>
<dbReference type="PANTHER" id="PTHR48267:SF1">
    <property type="entry name" value="BILIRUBIN OXIDASE"/>
    <property type="match status" value="1"/>
</dbReference>
<comment type="catalytic activity">
    <reaction evidence="8">
        <text>4 Cu(+) + O2 + 4 H(+) = 4 Cu(2+) + 2 H2O</text>
        <dbReference type="Rhea" id="RHEA:30083"/>
        <dbReference type="ChEBI" id="CHEBI:15377"/>
        <dbReference type="ChEBI" id="CHEBI:15378"/>
        <dbReference type="ChEBI" id="CHEBI:15379"/>
        <dbReference type="ChEBI" id="CHEBI:29036"/>
        <dbReference type="ChEBI" id="CHEBI:49552"/>
        <dbReference type="EC" id="1.16.3.4"/>
    </reaction>
    <physiologicalReaction direction="left-to-right" evidence="8">
        <dbReference type="Rhea" id="RHEA:30084"/>
    </physiologicalReaction>
</comment>
<dbReference type="GO" id="GO:0016491">
    <property type="term" value="F:oxidoreductase activity"/>
    <property type="evidence" value="ECO:0007669"/>
    <property type="project" value="UniProtKB-KW"/>
</dbReference>
<dbReference type="Pfam" id="PF07732">
    <property type="entry name" value="Cu-oxidase_3"/>
    <property type="match status" value="1"/>
</dbReference>
<dbReference type="EC" id="1.16.3.4" evidence="4"/>
<dbReference type="InterPro" id="IPR006311">
    <property type="entry name" value="TAT_signal"/>
</dbReference>
<dbReference type="InterPro" id="IPR011706">
    <property type="entry name" value="Cu-oxidase_C"/>
</dbReference>
<dbReference type="Pfam" id="PF07731">
    <property type="entry name" value="Cu-oxidase_2"/>
    <property type="match status" value="1"/>
</dbReference>
<evidence type="ECO:0000256" key="9">
    <source>
        <dbReference type="SAM" id="MobiDB-lite"/>
    </source>
</evidence>
<evidence type="ECO:0000259" key="11">
    <source>
        <dbReference type="Pfam" id="PF07732"/>
    </source>
</evidence>
<dbReference type="PROSITE" id="PS51318">
    <property type="entry name" value="TAT"/>
    <property type="match status" value="1"/>
</dbReference>
<name>A0A6J6PL99_9ZZZZ</name>
<dbReference type="EMBL" id="CAEZXM010000190">
    <property type="protein sequence ID" value="CAB4697228.1"/>
    <property type="molecule type" value="Genomic_DNA"/>
</dbReference>
<evidence type="ECO:0000256" key="2">
    <source>
        <dbReference type="ARBA" id="ARBA00022723"/>
    </source>
</evidence>
<dbReference type="Gene3D" id="2.60.40.420">
    <property type="entry name" value="Cupredoxins - blue copper proteins"/>
    <property type="match status" value="3"/>
</dbReference>
<reference evidence="12" key="1">
    <citation type="submission" date="2020-05" db="EMBL/GenBank/DDBJ databases">
        <authorList>
            <person name="Chiriac C."/>
            <person name="Salcher M."/>
            <person name="Ghai R."/>
            <person name="Kavagutti S V."/>
        </authorList>
    </citation>
    <scope>NUCLEOTIDE SEQUENCE</scope>
</reference>
<dbReference type="InterPro" id="IPR002355">
    <property type="entry name" value="Cu_oxidase_Cu_BS"/>
</dbReference>
<dbReference type="InterPro" id="IPR011707">
    <property type="entry name" value="Cu-oxidase-like_N"/>
</dbReference>
<evidence type="ECO:0000256" key="4">
    <source>
        <dbReference type="ARBA" id="ARBA00038978"/>
    </source>
</evidence>
<dbReference type="GO" id="GO:0005507">
    <property type="term" value="F:copper ion binding"/>
    <property type="evidence" value="ECO:0007669"/>
    <property type="project" value="InterPro"/>
</dbReference>
<evidence type="ECO:0000259" key="10">
    <source>
        <dbReference type="Pfam" id="PF07731"/>
    </source>
</evidence>
<dbReference type="InterPro" id="IPR045087">
    <property type="entry name" value="Cu-oxidase_fam"/>
</dbReference>
<dbReference type="PROSITE" id="PS51257">
    <property type="entry name" value="PROKAR_LIPOPROTEIN"/>
    <property type="match status" value="1"/>
</dbReference>
<evidence type="ECO:0000256" key="5">
    <source>
        <dbReference type="ARBA" id="ARBA00041027"/>
    </source>
</evidence>
<protein>
    <recommendedName>
        <fullName evidence="5">Multicopper oxidase CueO</fullName>
        <ecNumber evidence="4">1.16.3.4</ecNumber>
    </recommendedName>
    <alternativeName>
        <fullName evidence="6">Copper efflux oxidase</fullName>
    </alternativeName>
    <alternativeName>
        <fullName evidence="7">Cuprous oxidase</fullName>
    </alternativeName>
</protein>
<dbReference type="AlphaFoldDB" id="A0A6J6PL99"/>
<dbReference type="SUPFAM" id="SSF49503">
    <property type="entry name" value="Cupredoxins"/>
    <property type="match status" value="3"/>
</dbReference>
<keyword evidence="2" id="KW-0479">Metal-binding</keyword>
<feature type="domain" description="Plastocyanin-like" evidence="11">
    <location>
        <begin position="73"/>
        <end position="186"/>
    </location>
</feature>
<dbReference type="PANTHER" id="PTHR48267">
    <property type="entry name" value="CUPREDOXIN SUPERFAMILY PROTEIN"/>
    <property type="match status" value="1"/>
</dbReference>
<keyword evidence="3" id="KW-0560">Oxidoreductase</keyword>
<dbReference type="InterPro" id="IPR008972">
    <property type="entry name" value="Cupredoxin"/>
</dbReference>
<comment type="subunit">
    <text evidence="1">Monomer.</text>
</comment>
<evidence type="ECO:0000256" key="3">
    <source>
        <dbReference type="ARBA" id="ARBA00023002"/>
    </source>
</evidence>
<evidence type="ECO:0000256" key="1">
    <source>
        <dbReference type="ARBA" id="ARBA00011245"/>
    </source>
</evidence>
<dbReference type="PROSITE" id="PS00080">
    <property type="entry name" value="MULTICOPPER_OXIDASE2"/>
    <property type="match status" value="1"/>
</dbReference>
<proteinExistence type="predicted"/>
<organism evidence="12">
    <name type="scientific">freshwater metagenome</name>
    <dbReference type="NCBI Taxonomy" id="449393"/>
    <lineage>
        <taxon>unclassified sequences</taxon>
        <taxon>metagenomes</taxon>
        <taxon>ecological metagenomes</taxon>
    </lineage>
</organism>
<evidence type="ECO:0000313" key="12">
    <source>
        <dbReference type="EMBL" id="CAB4697228.1"/>
    </source>
</evidence>